<dbReference type="AlphaFoldDB" id="F3NJZ1"/>
<dbReference type="PANTHER" id="PTHR48085">
    <property type="entry name" value="CADMIUM/ZINC-TRANSPORTING ATPASE HMA2-RELATED"/>
    <property type="match status" value="1"/>
</dbReference>
<reference evidence="12 13" key="1">
    <citation type="journal article" date="2011" name="J. Bacteriol.">
        <title>Draft genome sequence of the marine bacterium Streptomyces griseoaurantiacus M045, which produces novel manumycin-type antibiotics with a pABA core component.</title>
        <authorList>
            <person name="Li F."/>
            <person name="Jiang P."/>
            <person name="Zheng H."/>
            <person name="Wang S."/>
            <person name="Zhao G."/>
            <person name="Qin S."/>
            <person name="Liu Z."/>
        </authorList>
    </citation>
    <scope>NUCLEOTIDE SEQUENCE [LARGE SCALE GENOMIC DNA]</scope>
    <source>
        <strain evidence="12 13">M045</strain>
    </source>
</reference>
<proteinExistence type="inferred from homology"/>
<evidence type="ECO:0000256" key="4">
    <source>
        <dbReference type="ARBA" id="ARBA00022723"/>
    </source>
</evidence>
<evidence type="ECO:0000256" key="1">
    <source>
        <dbReference type="ARBA" id="ARBA00004651"/>
    </source>
</evidence>
<keyword evidence="8" id="KW-0547">Nucleotide-binding</keyword>
<dbReference type="Gene3D" id="3.40.50.1000">
    <property type="entry name" value="HAD superfamily/HAD-like"/>
    <property type="match status" value="1"/>
</dbReference>
<keyword evidence="8" id="KW-1003">Cell membrane</keyword>
<dbReference type="InterPro" id="IPR023299">
    <property type="entry name" value="ATPase_P-typ_cyto_dom_N"/>
</dbReference>
<dbReference type="SUPFAM" id="SSF81665">
    <property type="entry name" value="Calcium ATPase, transmembrane domain M"/>
    <property type="match status" value="1"/>
</dbReference>
<feature type="transmembrane region" description="Helical" evidence="8">
    <location>
        <begin position="98"/>
        <end position="117"/>
    </location>
</feature>
<gene>
    <name evidence="12" type="ORF">SGM_3455</name>
</gene>
<dbReference type="GO" id="GO:0015086">
    <property type="term" value="F:cadmium ion transmembrane transporter activity"/>
    <property type="evidence" value="ECO:0007669"/>
    <property type="project" value="TreeGrafter"/>
</dbReference>
<keyword evidence="4 8" id="KW-0479">Metal-binding</keyword>
<keyword evidence="7 8" id="KW-0472">Membrane</keyword>
<dbReference type="CDD" id="cd12108">
    <property type="entry name" value="Hr-like"/>
    <property type="match status" value="1"/>
</dbReference>
<dbReference type="Gene3D" id="3.40.1110.10">
    <property type="entry name" value="Calcium-transporting ATPase, cytoplasmic domain N"/>
    <property type="match status" value="1"/>
</dbReference>
<dbReference type="Pfam" id="PF01814">
    <property type="entry name" value="Hemerythrin"/>
    <property type="match status" value="1"/>
</dbReference>
<evidence type="ECO:0000259" key="11">
    <source>
        <dbReference type="Pfam" id="PF01814"/>
    </source>
</evidence>
<dbReference type="Gene3D" id="2.70.150.10">
    <property type="entry name" value="Calcium-transporting ATPase, cytoplasmic transduction domain A"/>
    <property type="match status" value="1"/>
</dbReference>
<dbReference type="GO" id="GO:0046872">
    <property type="term" value="F:metal ion binding"/>
    <property type="evidence" value="ECO:0007669"/>
    <property type="project" value="UniProtKB-KW"/>
</dbReference>
<comment type="caution">
    <text evidence="12">The sequence shown here is derived from an EMBL/GenBank/DDBJ whole genome shotgun (WGS) entry which is preliminary data.</text>
</comment>
<protein>
    <submittedName>
        <fullName evidence="12">Cation-transporting ATPase</fullName>
    </submittedName>
</protein>
<dbReference type="InterPro" id="IPR036412">
    <property type="entry name" value="HAD-like_sf"/>
</dbReference>
<evidence type="ECO:0000256" key="9">
    <source>
        <dbReference type="SAM" id="MobiDB-lite"/>
    </source>
</evidence>
<dbReference type="InterPro" id="IPR012312">
    <property type="entry name" value="Hemerythrin-like"/>
</dbReference>
<name>F3NJZ1_9ACTN</name>
<comment type="similarity">
    <text evidence="2 8">Belongs to the cation transport ATPase (P-type) (TC 3.A.3) family. Type IB subfamily.</text>
</comment>
<dbReference type="InterPro" id="IPR051014">
    <property type="entry name" value="Cation_Transport_ATPase_IB"/>
</dbReference>
<feature type="domain" description="P-type ATPase A" evidence="10">
    <location>
        <begin position="178"/>
        <end position="277"/>
    </location>
</feature>
<dbReference type="SFLD" id="SFLDF00027">
    <property type="entry name" value="p-type_atpase"/>
    <property type="match status" value="1"/>
</dbReference>
<dbReference type="Pfam" id="PF00702">
    <property type="entry name" value="Hydrolase"/>
    <property type="match status" value="1"/>
</dbReference>
<evidence type="ECO:0000256" key="2">
    <source>
        <dbReference type="ARBA" id="ARBA00006024"/>
    </source>
</evidence>
<dbReference type="GO" id="GO:0005886">
    <property type="term" value="C:plasma membrane"/>
    <property type="evidence" value="ECO:0007669"/>
    <property type="project" value="UniProtKB-SubCell"/>
</dbReference>
<keyword evidence="13" id="KW-1185">Reference proteome</keyword>
<dbReference type="SUPFAM" id="SSF56784">
    <property type="entry name" value="HAD-like"/>
    <property type="match status" value="1"/>
</dbReference>
<dbReference type="PANTHER" id="PTHR48085:SF5">
    <property type="entry name" value="CADMIUM_ZINC-TRANSPORTING ATPASE HMA4-RELATED"/>
    <property type="match status" value="1"/>
</dbReference>
<evidence type="ECO:0000256" key="6">
    <source>
        <dbReference type="ARBA" id="ARBA00022989"/>
    </source>
</evidence>
<sequence length="824" mass="86417">MRRHLSRGTGRPSGRAGGPDDPPHRPPHRVRWKRRLHAAPAARTEVPMKRSLVVARLRHSASAFVSPRLEPALLAVTTVALVAGGISWLLGAVDVADALWGLGTAAAIVPAVAWVLVALRQGHAGVDLIAVLALGGTLAIREFLAGALIALMLATGRTLEEAAQRRASHDMHALLAHAPRSARRRAAGEVATVPLEEVSAGDLLIVGSGETVPVDGRVESPEAVLDESVLTGESVQIPRRRGEGVRSGVVNAGGAFELRATATEQDSTYAGIVRLAQQAGAESAPIVRLTDRYAAWFLPLTVVVAALAWLASGSAARAVAVLVVATPCPLLLAAPVAVVSGLSRASRRGVIVRDGGALENLGRARTILLDKTGTLTRGRPSVLDVAAAPGQAPTQILRTAASLDQYSPHVLARALVDAAQERELQLSVPTDVTEEPGRGISGTVDGHRVFVGRVPPTARADSSWARAVDNRALLDGATVAWLVVDEHLSGAVLLRDPLRPEAPHALSRLRSAGIRRLLMLTGDRAAPAQEVAAVLGLDGVRAELGPADKVAVVRSEREHAVTVMVGDGVNDAPALAAADIGVAMGARGSTASSEAADVVLTTDRVDRLADAVAIAQRSRRIAVQSTLGGMSLSLIAMAGAAFGLIQPAAGALLQEGIDVAVILNALRAVRAGRSERPTLTPATEALIHRFATEHDDLQDVLQSVRAAADRLSDAPDPAALADVEEAHRLLTERLLPHEYAEEHQLYPALAATLGGPETTATMSRAHVEIERLSHRIATHVELARADGGLAPEQLDDLRSCLYGLNTVLRLHFSQEEENYFSLAP</sequence>
<dbReference type="InterPro" id="IPR001757">
    <property type="entry name" value="P_typ_ATPase"/>
</dbReference>
<evidence type="ECO:0000313" key="12">
    <source>
        <dbReference type="EMBL" id="EGG46402.1"/>
    </source>
</evidence>
<dbReference type="Gene3D" id="1.20.120.520">
    <property type="entry name" value="nmb1532 protein domain like"/>
    <property type="match status" value="1"/>
</dbReference>
<feature type="transmembrane region" description="Helical" evidence="8">
    <location>
        <begin position="293"/>
        <end position="312"/>
    </location>
</feature>
<organism evidence="12 13">
    <name type="scientific">Streptomyces griseoaurantiacus M045</name>
    <dbReference type="NCBI Taxonomy" id="996637"/>
    <lineage>
        <taxon>Bacteria</taxon>
        <taxon>Bacillati</taxon>
        <taxon>Actinomycetota</taxon>
        <taxon>Actinomycetes</taxon>
        <taxon>Kitasatosporales</taxon>
        <taxon>Streptomycetaceae</taxon>
        <taxon>Streptomyces</taxon>
        <taxon>Streptomyces aurantiacus group</taxon>
    </lineage>
</organism>
<keyword evidence="3 8" id="KW-0812">Transmembrane</keyword>
<keyword evidence="6 8" id="KW-1133">Transmembrane helix</keyword>
<feature type="transmembrane region" description="Helical" evidence="8">
    <location>
        <begin position="129"/>
        <end position="156"/>
    </location>
</feature>
<accession>F3NJZ1</accession>
<dbReference type="GO" id="GO:0016887">
    <property type="term" value="F:ATP hydrolysis activity"/>
    <property type="evidence" value="ECO:0007669"/>
    <property type="project" value="InterPro"/>
</dbReference>
<dbReference type="GO" id="GO:0005524">
    <property type="term" value="F:ATP binding"/>
    <property type="evidence" value="ECO:0007669"/>
    <property type="project" value="UniProtKB-UniRule"/>
</dbReference>
<evidence type="ECO:0000256" key="3">
    <source>
        <dbReference type="ARBA" id="ARBA00022692"/>
    </source>
</evidence>
<dbReference type="eggNOG" id="COG2217">
    <property type="taxonomic scope" value="Bacteria"/>
</dbReference>
<dbReference type="CDD" id="cd07544">
    <property type="entry name" value="P-type_ATPase_HM"/>
    <property type="match status" value="1"/>
</dbReference>
<dbReference type="STRING" id="996637.SGM_3455"/>
<evidence type="ECO:0000256" key="8">
    <source>
        <dbReference type="RuleBase" id="RU362081"/>
    </source>
</evidence>
<dbReference type="InterPro" id="IPR008250">
    <property type="entry name" value="ATPase_P-typ_transduc_dom_A_sf"/>
</dbReference>
<dbReference type="InterPro" id="IPR044492">
    <property type="entry name" value="P_typ_ATPase_HD_dom"/>
</dbReference>
<evidence type="ECO:0000259" key="10">
    <source>
        <dbReference type="Pfam" id="PF00122"/>
    </source>
</evidence>
<dbReference type="InterPro" id="IPR023298">
    <property type="entry name" value="ATPase_P-typ_TM_dom_sf"/>
</dbReference>
<dbReference type="NCBIfam" id="TIGR01494">
    <property type="entry name" value="ATPase_P-type"/>
    <property type="match status" value="1"/>
</dbReference>
<keyword evidence="8" id="KW-0067">ATP-binding</keyword>
<dbReference type="PRINTS" id="PR00119">
    <property type="entry name" value="CATATPASE"/>
</dbReference>
<dbReference type="NCBIfam" id="TIGR01525">
    <property type="entry name" value="ATPase-IB_hvy"/>
    <property type="match status" value="1"/>
</dbReference>
<feature type="transmembrane region" description="Helical" evidence="8">
    <location>
        <begin position="627"/>
        <end position="645"/>
    </location>
</feature>
<feature type="transmembrane region" description="Helical" evidence="8">
    <location>
        <begin position="318"/>
        <end position="339"/>
    </location>
</feature>
<dbReference type="SUPFAM" id="SSF81653">
    <property type="entry name" value="Calcium ATPase, transduction domain A"/>
    <property type="match status" value="1"/>
</dbReference>
<dbReference type="InterPro" id="IPR059000">
    <property type="entry name" value="ATPase_P-type_domA"/>
</dbReference>
<evidence type="ECO:0000313" key="13">
    <source>
        <dbReference type="Proteomes" id="UP000003022"/>
    </source>
</evidence>
<feature type="domain" description="Hemerythrin-like" evidence="11">
    <location>
        <begin position="686"/>
        <end position="822"/>
    </location>
</feature>
<feature type="region of interest" description="Disordered" evidence="9">
    <location>
        <begin position="1"/>
        <end position="28"/>
    </location>
</feature>
<dbReference type="PRINTS" id="PR00120">
    <property type="entry name" value="HATPASE"/>
</dbReference>
<dbReference type="InterPro" id="IPR023214">
    <property type="entry name" value="HAD_sf"/>
</dbReference>
<dbReference type="InterPro" id="IPR027256">
    <property type="entry name" value="P-typ_ATPase_IB"/>
</dbReference>
<evidence type="ECO:0000256" key="7">
    <source>
        <dbReference type="ARBA" id="ARBA00023136"/>
    </source>
</evidence>
<dbReference type="PROSITE" id="PS00154">
    <property type="entry name" value="ATPASE_E1_E2"/>
    <property type="match status" value="1"/>
</dbReference>
<feature type="transmembrane region" description="Helical" evidence="8">
    <location>
        <begin position="72"/>
        <end position="91"/>
    </location>
</feature>
<evidence type="ECO:0000256" key="5">
    <source>
        <dbReference type="ARBA" id="ARBA00022967"/>
    </source>
</evidence>
<dbReference type="GO" id="GO:0019829">
    <property type="term" value="F:ATPase-coupled monoatomic cation transmembrane transporter activity"/>
    <property type="evidence" value="ECO:0007669"/>
    <property type="project" value="InterPro"/>
</dbReference>
<dbReference type="EMBL" id="AEYX01000037">
    <property type="protein sequence ID" value="EGG46402.1"/>
    <property type="molecule type" value="Genomic_DNA"/>
</dbReference>
<dbReference type="SFLD" id="SFLDG00002">
    <property type="entry name" value="C1.7:_P-type_atpase_like"/>
    <property type="match status" value="1"/>
</dbReference>
<dbReference type="Pfam" id="PF00122">
    <property type="entry name" value="E1-E2_ATPase"/>
    <property type="match status" value="1"/>
</dbReference>
<dbReference type="InterPro" id="IPR018303">
    <property type="entry name" value="ATPase_P-typ_P_site"/>
</dbReference>
<keyword evidence="5" id="KW-1278">Translocase</keyword>
<comment type="subcellular location">
    <subcellularLocation>
        <location evidence="1">Cell membrane</location>
        <topology evidence="1">Multi-pass membrane protein</topology>
    </subcellularLocation>
</comment>
<dbReference type="SFLD" id="SFLDS00003">
    <property type="entry name" value="Haloacid_Dehalogenase"/>
    <property type="match status" value="1"/>
</dbReference>
<dbReference type="Proteomes" id="UP000003022">
    <property type="component" value="Unassembled WGS sequence"/>
</dbReference>